<dbReference type="InterPro" id="IPR021842">
    <property type="entry name" value="DUF3435"/>
</dbReference>
<name>A0AA39QGN9_9AGAR</name>
<dbReference type="Pfam" id="PF11917">
    <property type="entry name" value="DUF3435"/>
    <property type="match status" value="1"/>
</dbReference>
<dbReference type="Proteomes" id="UP001175228">
    <property type="component" value="Unassembled WGS sequence"/>
</dbReference>
<gene>
    <name evidence="2" type="ORF">EDD18DRAFT_1347812</name>
</gene>
<keyword evidence="3" id="KW-1185">Reference proteome</keyword>
<proteinExistence type="predicted"/>
<feature type="compositionally biased region" description="Low complexity" evidence="1">
    <location>
        <begin position="585"/>
        <end position="597"/>
    </location>
</feature>
<feature type="region of interest" description="Disordered" evidence="1">
    <location>
        <begin position="581"/>
        <end position="607"/>
    </location>
</feature>
<evidence type="ECO:0000256" key="1">
    <source>
        <dbReference type="SAM" id="MobiDB-lite"/>
    </source>
</evidence>
<organism evidence="2 3">
    <name type="scientific">Armillaria luteobubalina</name>
    <dbReference type="NCBI Taxonomy" id="153913"/>
    <lineage>
        <taxon>Eukaryota</taxon>
        <taxon>Fungi</taxon>
        <taxon>Dikarya</taxon>
        <taxon>Basidiomycota</taxon>
        <taxon>Agaricomycotina</taxon>
        <taxon>Agaricomycetes</taxon>
        <taxon>Agaricomycetidae</taxon>
        <taxon>Agaricales</taxon>
        <taxon>Marasmiineae</taxon>
        <taxon>Physalacriaceae</taxon>
        <taxon>Armillaria</taxon>
    </lineage>
</organism>
<evidence type="ECO:0000313" key="2">
    <source>
        <dbReference type="EMBL" id="KAK0501740.1"/>
    </source>
</evidence>
<accession>A0AA39QGN9</accession>
<reference evidence="2" key="1">
    <citation type="submission" date="2023-06" db="EMBL/GenBank/DDBJ databases">
        <authorList>
            <consortium name="Lawrence Berkeley National Laboratory"/>
            <person name="Ahrendt S."/>
            <person name="Sahu N."/>
            <person name="Indic B."/>
            <person name="Wong-Bajracharya J."/>
            <person name="Merenyi Z."/>
            <person name="Ke H.-M."/>
            <person name="Monk M."/>
            <person name="Kocsube S."/>
            <person name="Drula E."/>
            <person name="Lipzen A."/>
            <person name="Balint B."/>
            <person name="Henrissat B."/>
            <person name="Andreopoulos B."/>
            <person name="Martin F.M."/>
            <person name="Harder C.B."/>
            <person name="Rigling D."/>
            <person name="Ford K.L."/>
            <person name="Foster G.D."/>
            <person name="Pangilinan J."/>
            <person name="Papanicolaou A."/>
            <person name="Barry K."/>
            <person name="LaButti K."/>
            <person name="Viragh M."/>
            <person name="Koriabine M."/>
            <person name="Yan M."/>
            <person name="Riley R."/>
            <person name="Champramary S."/>
            <person name="Plett K.L."/>
            <person name="Tsai I.J."/>
            <person name="Slot J."/>
            <person name="Sipos G."/>
            <person name="Plett J."/>
            <person name="Nagy L.G."/>
            <person name="Grigoriev I.V."/>
        </authorList>
    </citation>
    <scope>NUCLEOTIDE SEQUENCE</scope>
    <source>
        <strain evidence="2">HWK02</strain>
    </source>
</reference>
<feature type="compositionally biased region" description="Acidic residues" evidence="1">
    <location>
        <begin position="598"/>
        <end position="607"/>
    </location>
</feature>
<dbReference type="AlphaFoldDB" id="A0AA39QGN9"/>
<protein>
    <submittedName>
        <fullName evidence="2">Uncharacterized protein</fullName>
    </submittedName>
</protein>
<comment type="caution">
    <text evidence="2">The sequence shown here is derived from an EMBL/GenBank/DDBJ whole genome shotgun (WGS) entry which is preliminary data.</text>
</comment>
<evidence type="ECO:0000313" key="3">
    <source>
        <dbReference type="Proteomes" id="UP001175228"/>
    </source>
</evidence>
<sequence length="781" mass="88292">MVKGLPSLLFQELLVPDDAIQVGPPDIDLTPQTGPYVPVSIDNIPIPVQSTLPTATLDHAAKLLSRCKAKVDVMLGPAANQPEFIAQFMEQAEKFEAEIVKPAEAPSTVKAHEYLEMCWVEFVQRVWPDVPSKAYWHVGVVNKGATKFLYYLASQTVFLPCLLLIFHQVHTIKPRQVGRVYMKARTLFEFMTLFIHLIIRYTVDPAMSRMCGMVLLTKFKVHSHMKDQTLSLIHHFNLDWYYDKKWYYGRTELQILIDTAMQSPSMRLIKINVILRSLAELFACEQVELALDPANYEWAVFPAIQPGGHSFFSFKKAATSLAISASIGALCKMAGLAVVGGYTFRREAGDAFSLYFDECTARDIMAHKGESVFANHYSRGVEHINVVSVCMQETADKVLVERQAYLRAAVCSIIRQDTDAKSNRDKSTSKRKTIMPEKEKLEALDGNTEWIEVNTTLDSQWGIFYACFTSNAKKYLNPNIIYEIATGERQAGQKKHFTFAEGYDADNVLLILRKLQEDIKCVRKLHVTLGRRLTTEYVRAHDHGDTVGTFPGTTAQHDAALKKSLQVSKFLQPIIQGMATTTTVDDSSPANPSSSSDPDPDTNDIDFDFGEFAQPEYTQHVFKLMHAMDKECPATSMLAEDVNVDNFTPASNDINKENERNEVPVSVAEVWEAMMIALMEPIETDRDIEKHYEYMCPCGYFSHRDQKEHHESLLQVHNKILHEEDTVDIHAPATAREAPQMTESLKDFSTMINVLPKLPKQQWKMLSDLLDKGQEQLAESL</sequence>
<dbReference type="EMBL" id="JAUEPU010000006">
    <property type="protein sequence ID" value="KAK0501740.1"/>
    <property type="molecule type" value="Genomic_DNA"/>
</dbReference>